<comment type="similarity">
    <text evidence="1">Belongs to the sulfatase family.</text>
</comment>
<dbReference type="OrthoDB" id="9783154at2"/>
<sequence length="488" mass="54294">MSRTFFTWSVFVLGLACLMELPAVTDAAERAPNIVFILADDLGYSELGSYGQQKIKTPNLDQLAKDGMRLTDFYCGNAVCAPSRCVLLTGKHGGHAYIRDNGDPGQMLPETKALGAEYPGQNPIPDEEVTIAEMLKQKGYATAAIGKWGLGHFGTTGDPNKQGFDLFYGFNCQRHAHNHYPKYLWRNREKQVQPGNDRTLHGETYSQDQFRDVAIEFIEANADKPFFLYLPFAVPHLSIQVPNEDLKEYADMKEDDYEHHGYLKHPQPHAGYAAMITHMDRDIGAILDTIEKKGLTDNTVVMFSSDNGPTYDRLGGSDSDFFASANGFKGLKGSLYEGGIRVPLIVKWPGHVKPDTVSDRPAAFYDLMPTFAEIAGVKTPEGIDGISLLPTLLGKEQKQRDYLYWEFRAYGGQQAVRMGDWKAIRQNMMRPKVPGAGKLELYNLKSDPGESKDVAAEHPDIVAKAEAAMKEAHTTSELFRIPMLDGKK</sequence>
<evidence type="ECO:0000256" key="5">
    <source>
        <dbReference type="SAM" id="SignalP"/>
    </source>
</evidence>
<evidence type="ECO:0000259" key="6">
    <source>
        <dbReference type="Pfam" id="PF00884"/>
    </source>
</evidence>
<dbReference type="GO" id="GO:0004065">
    <property type="term" value="F:arylsulfatase activity"/>
    <property type="evidence" value="ECO:0007669"/>
    <property type="project" value="TreeGrafter"/>
</dbReference>
<dbReference type="EMBL" id="PUIA01000017">
    <property type="protein sequence ID" value="PQO36767.1"/>
    <property type="molecule type" value="Genomic_DNA"/>
</dbReference>
<feature type="domain" description="Sulfatase N-terminal" evidence="6">
    <location>
        <begin position="32"/>
        <end position="377"/>
    </location>
</feature>
<evidence type="ECO:0000256" key="2">
    <source>
        <dbReference type="ARBA" id="ARBA00022723"/>
    </source>
</evidence>
<evidence type="ECO:0000256" key="1">
    <source>
        <dbReference type="ARBA" id="ARBA00008779"/>
    </source>
</evidence>
<dbReference type="InterPro" id="IPR017850">
    <property type="entry name" value="Alkaline_phosphatase_core_sf"/>
</dbReference>
<organism evidence="7 8">
    <name type="scientific">Blastopirellula marina</name>
    <dbReference type="NCBI Taxonomy" id="124"/>
    <lineage>
        <taxon>Bacteria</taxon>
        <taxon>Pseudomonadati</taxon>
        <taxon>Planctomycetota</taxon>
        <taxon>Planctomycetia</taxon>
        <taxon>Pirellulales</taxon>
        <taxon>Pirellulaceae</taxon>
        <taxon>Blastopirellula</taxon>
    </lineage>
</organism>
<dbReference type="PANTHER" id="PTHR42693:SF53">
    <property type="entry name" value="ENDO-4-O-SULFATASE"/>
    <property type="match status" value="1"/>
</dbReference>
<dbReference type="InterPro" id="IPR000917">
    <property type="entry name" value="Sulfatase_N"/>
</dbReference>
<dbReference type="PANTHER" id="PTHR42693">
    <property type="entry name" value="ARYLSULFATASE FAMILY MEMBER"/>
    <property type="match status" value="1"/>
</dbReference>
<dbReference type="GO" id="GO:0046872">
    <property type="term" value="F:metal ion binding"/>
    <property type="evidence" value="ECO:0007669"/>
    <property type="project" value="UniProtKB-KW"/>
</dbReference>
<reference evidence="7 8" key="1">
    <citation type="submission" date="2018-02" db="EMBL/GenBank/DDBJ databases">
        <title>Comparative genomes isolates from brazilian mangrove.</title>
        <authorList>
            <person name="Araujo J.E."/>
            <person name="Taketani R.G."/>
            <person name="Silva M.C.P."/>
            <person name="Loureco M.V."/>
            <person name="Andreote F.D."/>
        </authorList>
    </citation>
    <scope>NUCLEOTIDE SEQUENCE [LARGE SCALE GENOMIC DNA]</scope>
    <source>
        <strain evidence="7 8">HEX-2 MGV</strain>
    </source>
</reference>
<accession>A0A2S8FX61</accession>
<dbReference type="Proteomes" id="UP000240009">
    <property type="component" value="Unassembled WGS sequence"/>
</dbReference>
<proteinExistence type="inferred from homology"/>
<keyword evidence="4" id="KW-0106">Calcium</keyword>
<evidence type="ECO:0000313" key="7">
    <source>
        <dbReference type="EMBL" id="PQO36767.1"/>
    </source>
</evidence>
<dbReference type="InterPro" id="IPR024607">
    <property type="entry name" value="Sulfatase_CS"/>
</dbReference>
<evidence type="ECO:0000256" key="4">
    <source>
        <dbReference type="ARBA" id="ARBA00022837"/>
    </source>
</evidence>
<dbReference type="InterPro" id="IPR050738">
    <property type="entry name" value="Sulfatase"/>
</dbReference>
<keyword evidence="3" id="KW-0378">Hydrolase</keyword>
<comment type="caution">
    <text evidence="7">The sequence shown here is derived from an EMBL/GenBank/DDBJ whole genome shotgun (WGS) entry which is preliminary data.</text>
</comment>
<dbReference type="PROSITE" id="PS00523">
    <property type="entry name" value="SULFATASE_1"/>
    <property type="match status" value="1"/>
</dbReference>
<dbReference type="AlphaFoldDB" id="A0A2S8FX61"/>
<dbReference type="CDD" id="cd16145">
    <property type="entry name" value="ARS_like"/>
    <property type="match status" value="1"/>
</dbReference>
<dbReference type="PROSITE" id="PS51257">
    <property type="entry name" value="PROKAR_LIPOPROTEIN"/>
    <property type="match status" value="1"/>
</dbReference>
<dbReference type="Pfam" id="PF00884">
    <property type="entry name" value="Sulfatase"/>
    <property type="match status" value="1"/>
</dbReference>
<dbReference type="Gene3D" id="3.40.720.10">
    <property type="entry name" value="Alkaline Phosphatase, subunit A"/>
    <property type="match status" value="1"/>
</dbReference>
<keyword evidence="2" id="KW-0479">Metal-binding</keyword>
<protein>
    <submittedName>
        <fullName evidence="7">Arylsulfatase</fullName>
    </submittedName>
</protein>
<name>A0A2S8FX61_9BACT</name>
<dbReference type="SUPFAM" id="SSF53649">
    <property type="entry name" value="Alkaline phosphatase-like"/>
    <property type="match status" value="1"/>
</dbReference>
<dbReference type="Gene3D" id="3.30.1120.10">
    <property type="match status" value="1"/>
</dbReference>
<evidence type="ECO:0000256" key="3">
    <source>
        <dbReference type="ARBA" id="ARBA00022801"/>
    </source>
</evidence>
<keyword evidence="5" id="KW-0732">Signal</keyword>
<dbReference type="RefSeq" id="WP_105351016.1">
    <property type="nucleotide sequence ID" value="NZ_PUIA01000017.1"/>
</dbReference>
<feature type="signal peptide" evidence="5">
    <location>
        <begin position="1"/>
        <end position="27"/>
    </location>
</feature>
<gene>
    <name evidence="7" type="ORF">C5Y96_06260</name>
</gene>
<feature type="chain" id="PRO_5015772645" evidence="5">
    <location>
        <begin position="28"/>
        <end position="488"/>
    </location>
</feature>
<evidence type="ECO:0000313" key="8">
    <source>
        <dbReference type="Proteomes" id="UP000240009"/>
    </source>
</evidence>